<dbReference type="EMBL" id="JABBGJ010000005">
    <property type="protein sequence ID" value="NML97404.1"/>
    <property type="molecule type" value="Genomic_DNA"/>
</dbReference>
<evidence type="ECO:0000259" key="1">
    <source>
        <dbReference type="Pfam" id="PF08845"/>
    </source>
</evidence>
<dbReference type="InterPro" id="IPR014944">
    <property type="entry name" value="Toxin_SymE-like"/>
</dbReference>
<evidence type="ECO:0000313" key="2">
    <source>
        <dbReference type="EMBL" id="NML97404.1"/>
    </source>
</evidence>
<accession>A0A848IBF0</accession>
<protein>
    <submittedName>
        <fullName evidence="2">Type I toxin-antitoxin system SymE family toxin</fullName>
    </submittedName>
</protein>
<dbReference type="GO" id="GO:0016070">
    <property type="term" value="P:RNA metabolic process"/>
    <property type="evidence" value="ECO:0007669"/>
    <property type="project" value="InterPro"/>
</dbReference>
<reference evidence="2 3" key="1">
    <citation type="submission" date="2020-04" db="EMBL/GenBank/DDBJ databases">
        <title>Paraburkholderia sp. RP-4-7 isolated from soil.</title>
        <authorList>
            <person name="Dahal R.H."/>
        </authorList>
    </citation>
    <scope>NUCLEOTIDE SEQUENCE [LARGE SCALE GENOMIC DNA]</scope>
    <source>
        <strain evidence="2 3">RP-4-7</strain>
    </source>
</reference>
<dbReference type="AlphaFoldDB" id="A0A848IBF0"/>
<evidence type="ECO:0000313" key="3">
    <source>
        <dbReference type="Proteomes" id="UP000544134"/>
    </source>
</evidence>
<name>A0A848IBF0_9BURK</name>
<proteinExistence type="predicted"/>
<organism evidence="2 3">
    <name type="scientific">Paraburkholderia polaris</name>
    <dbReference type="NCBI Taxonomy" id="2728848"/>
    <lineage>
        <taxon>Bacteria</taxon>
        <taxon>Pseudomonadati</taxon>
        <taxon>Pseudomonadota</taxon>
        <taxon>Betaproteobacteria</taxon>
        <taxon>Burkholderiales</taxon>
        <taxon>Burkholderiaceae</taxon>
        <taxon>Paraburkholderia</taxon>
    </lineage>
</organism>
<comment type="caution">
    <text evidence="2">The sequence shown here is derived from an EMBL/GenBank/DDBJ whole genome shotgun (WGS) entry which is preliminary data.</text>
</comment>
<dbReference type="GO" id="GO:0016788">
    <property type="term" value="F:hydrolase activity, acting on ester bonds"/>
    <property type="evidence" value="ECO:0007669"/>
    <property type="project" value="InterPro"/>
</dbReference>
<sequence length="76" mass="8918">MADPNLNALHAHPERHATVQQLMRWRPSPKPGRDWRTPTFFPWLRIAGKWLEHAGFEPGQRVRIEVHHGRLVITPD</sequence>
<dbReference type="GO" id="GO:0003723">
    <property type="term" value="F:RNA binding"/>
    <property type="evidence" value="ECO:0007669"/>
    <property type="project" value="InterPro"/>
</dbReference>
<dbReference type="Proteomes" id="UP000544134">
    <property type="component" value="Unassembled WGS sequence"/>
</dbReference>
<feature type="domain" description="Toxin SymE-like" evidence="1">
    <location>
        <begin position="41"/>
        <end position="75"/>
    </location>
</feature>
<dbReference type="Gene3D" id="2.10.260.10">
    <property type="match status" value="1"/>
</dbReference>
<keyword evidence="3" id="KW-1185">Reference proteome</keyword>
<dbReference type="RefSeq" id="WP_169484496.1">
    <property type="nucleotide sequence ID" value="NZ_JABBGJ010000005.1"/>
</dbReference>
<dbReference type="GO" id="GO:0005737">
    <property type="term" value="C:cytoplasm"/>
    <property type="evidence" value="ECO:0007669"/>
    <property type="project" value="InterPro"/>
</dbReference>
<dbReference type="Pfam" id="PF08845">
    <property type="entry name" value="SymE_toxin"/>
    <property type="match status" value="1"/>
</dbReference>
<gene>
    <name evidence="2" type="ORF">HHL24_05490</name>
</gene>